<reference evidence="1 2" key="1">
    <citation type="submission" date="2020-08" db="EMBL/GenBank/DDBJ databases">
        <title>Genomic Encyclopedia of Type Strains, Phase IV (KMG-IV): sequencing the most valuable type-strain genomes for metagenomic binning, comparative biology and taxonomic classification.</title>
        <authorList>
            <person name="Goeker M."/>
        </authorList>
    </citation>
    <scope>NUCLEOTIDE SEQUENCE [LARGE SCALE GENOMIC DNA]</scope>
    <source>
        <strain evidence="1 2">DSM 2163</strain>
    </source>
</reference>
<proteinExistence type="predicted"/>
<gene>
    <name evidence="1" type="ORF">HNR00_003396</name>
</gene>
<name>A0A840ZPL4_9HYPH</name>
<sequence>MINNDTLIRRFGSKFGIDKREILEFLDFYNRDYSKYDNRIYSCIEVRLTHWINQQNRTWFGERISILMDELYELRNVLFIDVGFSIPYLLMQKRFANRNDIFSILIDKEQNCKIFYDFINQTVHQNRSELDSVIIADIEYEEDQKSIISFAKNIVQRESVNVLFICGSELVEHLNDKENFWTFCKGIEEIGVNTLCYVTLPIGKKIPSHNFHFIDEDCAYLELEKHMILSKIEVLRPSADAVSPYLTSCFCAFGSIRHLPEEGNSR</sequence>
<organism evidence="1 2">
    <name type="scientific">Methylorubrum rhodinum</name>
    <dbReference type="NCBI Taxonomy" id="29428"/>
    <lineage>
        <taxon>Bacteria</taxon>
        <taxon>Pseudomonadati</taxon>
        <taxon>Pseudomonadota</taxon>
        <taxon>Alphaproteobacteria</taxon>
        <taxon>Hyphomicrobiales</taxon>
        <taxon>Methylobacteriaceae</taxon>
        <taxon>Methylorubrum</taxon>
    </lineage>
</organism>
<dbReference type="Proteomes" id="UP000583454">
    <property type="component" value="Unassembled WGS sequence"/>
</dbReference>
<dbReference type="EMBL" id="JACHOP010000016">
    <property type="protein sequence ID" value="MBB5758673.1"/>
    <property type="molecule type" value="Genomic_DNA"/>
</dbReference>
<dbReference type="AlphaFoldDB" id="A0A840ZPL4"/>
<protein>
    <submittedName>
        <fullName evidence="1">Uncharacterized protein</fullName>
    </submittedName>
</protein>
<evidence type="ECO:0000313" key="2">
    <source>
        <dbReference type="Proteomes" id="UP000583454"/>
    </source>
</evidence>
<comment type="caution">
    <text evidence="1">The sequence shown here is derived from an EMBL/GenBank/DDBJ whole genome shotgun (WGS) entry which is preliminary data.</text>
</comment>
<accession>A0A840ZPL4</accession>
<keyword evidence="2" id="KW-1185">Reference proteome</keyword>
<evidence type="ECO:0000313" key="1">
    <source>
        <dbReference type="EMBL" id="MBB5758673.1"/>
    </source>
</evidence>